<dbReference type="Proteomes" id="UP000762253">
    <property type="component" value="Unassembled WGS sequence"/>
</dbReference>
<evidence type="ECO:0000313" key="2">
    <source>
        <dbReference type="EMBL" id="NMF67305.1"/>
    </source>
</evidence>
<comment type="caution">
    <text evidence="2">The sequence shown here is derived from an EMBL/GenBank/DDBJ whole genome shotgun (WGS) entry which is preliminary data.</text>
</comment>
<proteinExistence type="predicted"/>
<gene>
    <name evidence="2" type="ORF">DP115_33065</name>
</gene>
<accession>A0ABX1MJR6</accession>
<sequence>MTSEVSQANTKFILEAIEKLRSCVRVNNLSSWQCLEADLPLADDFSLWSLAQLNAKGHIGWVLGQNVLWLVQKLVIPQDLQGYPLQGLSLRLSLVWWADSAQVYVNGKLVLEGDLFDSSPRVLLSDAVTPGDEFIIALRLVSPGHCDGALVKSLLIYESTDENRPDPGFVADELAVMQRFLETFEPQRLEDLAGSVAGIDWEETNRPSGSPVPQTPAETLR</sequence>
<dbReference type="InterPro" id="IPR008979">
    <property type="entry name" value="Galactose-bd-like_sf"/>
</dbReference>
<dbReference type="SUPFAM" id="SSF49785">
    <property type="entry name" value="Galactose-binding domain-like"/>
    <property type="match status" value="1"/>
</dbReference>
<evidence type="ECO:0000313" key="3">
    <source>
        <dbReference type="Proteomes" id="UP000762253"/>
    </source>
</evidence>
<protein>
    <submittedName>
        <fullName evidence="2">Alpha-mannosidase</fullName>
    </submittedName>
</protein>
<reference evidence="2 3" key="1">
    <citation type="submission" date="2018-06" db="EMBL/GenBank/DDBJ databases">
        <title>Comparative genomics of Brasilonema spp. strains.</title>
        <authorList>
            <person name="Alvarenga D.O."/>
            <person name="Fiore M.F."/>
            <person name="Varani A.M."/>
        </authorList>
    </citation>
    <scope>NUCLEOTIDE SEQUENCE [LARGE SCALE GENOMIC DNA]</scope>
    <source>
        <strain evidence="2 3">UFV-OR1</strain>
    </source>
</reference>
<keyword evidence="3" id="KW-1185">Reference proteome</keyword>
<organism evidence="2 3">
    <name type="scientific">Brasilonema octagenarum UFV-OR1</name>
    <dbReference type="NCBI Taxonomy" id="417115"/>
    <lineage>
        <taxon>Bacteria</taxon>
        <taxon>Bacillati</taxon>
        <taxon>Cyanobacteriota</taxon>
        <taxon>Cyanophyceae</taxon>
        <taxon>Nostocales</taxon>
        <taxon>Scytonemataceae</taxon>
        <taxon>Brasilonema</taxon>
        <taxon>Octagenarum group</taxon>
    </lineage>
</organism>
<feature type="region of interest" description="Disordered" evidence="1">
    <location>
        <begin position="200"/>
        <end position="221"/>
    </location>
</feature>
<dbReference type="EMBL" id="QMEC01000258">
    <property type="protein sequence ID" value="NMF67305.1"/>
    <property type="molecule type" value="Genomic_DNA"/>
</dbReference>
<name>A0ABX1MJR6_9CYAN</name>
<feature type="non-terminal residue" evidence="2">
    <location>
        <position position="221"/>
    </location>
</feature>
<evidence type="ECO:0000256" key="1">
    <source>
        <dbReference type="SAM" id="MobiDB-lite"/>
    </source>
</evidence>